<dbReference type="SMART" id="SM00499">
    <property type="entry name" value="AAI"/>
    <property type="match status" value="1"/>
</dbReference>
<dbReference type="Pfam" id="PF00234">
    <property type="entry name" value="Tryp_alpha_amyl"/>
    <property type="match status" value="1"/>
</dbReference>
<dbReference type="PANTHER" id="PTHR33076">
    <property type="entry name" value="NON-SPECIFIC LIPID-TRANSFER PROTEIN 2-RELATED"/>
    <property type="match status" value="1"/>
</dbReference>
<dbReference type="GO" id="GO:0008289">
    <property type="term" value="F:lipid binding"/>
    <property type="evidence" value="ECO:0007669"/>
    <property type="project" value="UniProtKB-KW"/>
</dbReference>
<evidence type="ECO:0000259" key="6">
    <source>
        <dbReference type="SMART" id="SM00499"/>
    </source>
</evidence>
<gene>
    <name evidence="7" type="ORF">AAHA92_21662</name>
</gene>
<name>A0ABD1GP47_SALDI</name>
<accession>A0ABD1GP47</accession>
<dbReference type="PRINTS" id="PR00382">
    <property type="entry name" value="LIPIDTRNSFER"/>
</dbReference>
<dbReference type="PROSITE" id="PS00597">
    <property type="entry name" value="PLANT_LTP"/>
    <property type="match status" value="1"/>
</dbReference>
<keyword evidence="3 4" id="KW-0446">Lipid-binding</keyword>
<dbReference type="InterPro" id="IPR016140">
    <property type="entry name" value="Bifunc_inhib/LTP/seed_store"/>
</dbReference>
<comment type="function">
    <text evidence="4">Plant non-specific lipid-transfer proteins transfer phospholipids as well as galactolipids across membranes. May play a role in wax or cutin deposition in the cell walls of expanding epidermal cells and certain secretory tissues.</text>
</comment>
<evidence type="ECO:0000313" key="8">
    <source>
        <dbReference type="Proteomes" id="UP001567538"/>
    </source>
</evidence>
<evidence type="ECO:0000256" key="2">
    <source>
        <dbReference type="ARBA" id="ARBA00022448"/>
    </source>
</evidence>
<evidence type="ECO:0000313" key="7">
    <source>
        <dbReference type="EMBL" id="KAL1544863.1"/>
    </source>
</evidence>
<dbReference type="SUPFAM" id="SSF47699">
    <property type="entry name" value="Bifunctional inhibitor/lipid-transfer protein/seed storage 2S albumin"/>
    <property type="match status" value="1"/>
</dbReference>
<dbReference type="Proteomes" id="UP001567538">
    <property type="component" value="Unassembled WGS sequence"/>
</dbReference>
<protein>
    <recommendedName>
        <fullName evidence="4">Non-specific lipid-transfer protein</fullName>
    </recommendedName>
</protein>
<evidence type="ECO:0000256" key="3">
    <source>
        <dbReference type="ARBA" id="ARBA00023121"/>
    </source>
</evidence>
<feature type="signal peptide" evidence="5">
    <location>
        <begin position="1"/>
        <end position="24"/>
    </location>
</feature>
<dbReference type="InterPro" id="IPR036312">
    <property type="entry name" value="Bifun_inhib/LTP/seed_sf"/>
</dbReference>
<dbReference type="InterPro" id="IPR000528">
    <property type="entry name" value="Plant_nsLTP"/>
</dbReference>
<feature type="chain" id="PRO_5044804940" description="Non-specific lipid-transfer protein" evidence="5">
    <location>
        <begin position="25"/>
        <end position="115"/>
    </location>
</feature>
<evidence type="ECO:0000256" key="1">
    <source>
        <dbReference type="ARBA" id="ARBA00009748"/>
    </source>
</evidence>
<keyword evidence="8" id="KW-1185">Reference proteome</keyword>
<keyword evidence="2 4" id="KW-0813">Transport</keyword>
<organism evidence="7 8">
    <name type="scientific">Salvia divinorum</name>
    <name type="common">Maria pastora</name>
    <name type="synonym">Diviner's sage</name>
    <dbReference type="NCBI Taxonomy" id="28513"/>
    <lineage>
        <taxon>Eukaryota</taxon>
        <taxon>Viridiplantae</taxon>
        <taxon>Streptophyta</taxon>
        <taxon>Embryophyta</taxon>
        <taxon>Tracheophyta</taxon>
        <taxon>Spermatophyta</taxon>
        <taxon>Magnoliopsida</taxon>
        <taxon>eudicotyledons</taxon>
        <taxon>Gunneridae</taxon>
        <taxon>Pentapetalae</taxon>
        <taxon>asterids</taxon>
        <taxon>lamiids</taxon>
        <taxon>Lamiales</taxon>
        <taxon>Lamiaceae</taxon>
        <taxon>Nepetoideae</taxon>
        <taxon>Mentheae</taxon>
        <taxon>Salviinae</taxon>
        <taxon>Salvia</taxon>
        <taxon>Salvia subgen. Calosphace</taxon>
    </lineage>
</organism>
<dbReference type="CDD" id="cd01960">
    <property type="entry name" value="nsLTP1"/>
    <property type="match status" value="1"/>
</dbReference>
<sequence>MAGIMKPVSTILMSAVLIAAVAEAEISCGTVLNHISVCIPYVTNKGPIGKCCDGVKTLNEAAKTTPDRQAVCGCLKNMATAYPGIDYDKTAGLPKECGVDVPYIISPDIDCSKVK</sequence>
<feature type="domain" description="Bifunctional inhibitor/plant lipid transfer protein/seed storage helical" evidence="6">
    <location>
        <begin position="28"/>
        <end position="111"/>
    </location>
</feature>
<keyword evidence="5" id="KW-0732">Signal</keyword>
<dbReference type="AlphaFoldDB" id="A0ABD1GP47"/>
<dbReference type="Gene3D" id="1.10.110.10">
    <property type="entry name" value="Plant lipid-transfer and hydrophobic proteins"/>
    <property type="match status" value="1"/>
</dbReference>
<evidence type="ECO:0000256" key="4">
    <source>
        <dbReference type="RuleBase" id="RU000628"/>
    </source>
</evidence>
<proteinExistence type="inferred from homology"/>
<comment type="similarity">
    <text evidence="1 4">Belongs to the plant LTP family.</text>
</comment>
<evidence type="ECO:0000256" key="5">
    <source>
        <dbReference type="SAM" id="SignalP"/>
    </source>
</evidence>
<dbReference type="EMBL" id="JBEAFC010000008">
    <property type="protein sequence ID" value="KAL1544863.1"/>
    <property type="molecule type" value="Genomic_DNA"/>
</dbReference>
<comment type="caution">
    <text evidence="7">The sequence shown here is derived from an EMBL/GenBank/DDBJ whole genome shotgun (WGS) entry which is preliminary data.</text>
</comment>
<reference evidence="7 8" key="1">
    <citation type="submission" date="2024-06" db="EMBL/GenBank/DDBJ databases">
        <title>A chromosome level genome sequence of Diviner's sage (Salvia divinorum).</title>
        <authorList>
            <person name="Ford S.A."/>
            <person name="Ro D.-K."/>
            <person name="Ness R.W."/>
            <person name="Phillips M.A."/>
        </authorList>
    </citation>
    <scope>NUCLEOTIDE SEQUENCE [LARGE SCALE GENOMIC DNA]</scope>
    <source>
        <strain evidence="7">SAF-2024a</strain>
        <tissue evidence="7">Leaf</tissue>
    </source>
</reference>